<dbReference type="UniPathway" id="UPA00143"/>
<dbReference type="InterPro" id="IPR001841">
    <property type="entry name" value="Znf_RING"/>
</dbReference>
<dbReference type="GO" id="GO:0005789">
    <property type="term" value="C:endoplasmic reticulum membrane"/>
    <property type="evidence" value="ECO:0007669"/>
    <property type="project" value="UniProtKB-SubCell"/>
</dbReference>
<dbReference type="AlphaFoldDB" id="A0A1U8ASC4"/>
<evidence type="ECO:0000256" key="11">
    <source>
        <dbReference type="SAM" id="MobiDB-lite"/>
    </source>
</evidence>
<dbReference type="PROSITE" id="PS50089">
    <property type="entry name" value="ZF_RING_2"/>
    <property type="match status" value="1"/>
</dbReference>
<reference evidence="13" key="1">
    <citation type="submission" date="2025-08" db="UniProtKB">
        <authorList>
            <consortium name="RefSeq"/>
        </authorList>
    </citation>
    <scope>IDENTIFICATION</scope>
</reference>
<dbReference type="GO" id="GO:0008270">
    <property type="term" value="F:zinc ion binding"/>
    <property type="evidence" value="ECO:0007669"/>
    <property type="project" value="UniProtKB-KW"/>
</dbReference>
<dbReference type="STRING" id="4432.A0A1U8ASC4"/>
<comment type="subcellular location">
    <subcellularLocation>
        <location evidence="2">Endomembrane system</location>
    </subcellularLocation>
    <subcellularLocation>
        <location evidence="10">Endoplasmic reticulum membrane</location>
        <topology evidence="10">Single-pass type IV membrane protein</topology>
    </subcellularLocation>
</comment>
<feature type="compositionally biased region" description="Low complexity" evidence="11">
    <location>
        <begin position="412"/>
        <end position="426"/>
    </location>
</feature>
<dbReference type="GO" id="GO:0061630">
    <property type="term" value="F:ubiquitin protein ligase activity"/>
    <property type="evidence" value="ECO:0000318"/>
    <property type="project" value="GO_Central"/>
</dbReference>
<dbReference type="InterPro" id="IPR018957">
    <property type="entry name" value="Znf_C3HC4_RING-type"/>
</dbReference>
<keyword evidence="4 10" id="KW-0808">Transferase</keyword>
<keyword evidence="8 10" id="KW-0862">Zinc</keyword>
<dbReference type="InterPro" id="IPR013083">
    <property type="entry name" value="Znf_RING/FYVE/PHD"/>
</dbReference>
<dbReference type="GO" id="GO:0036503">
    <property type="term" value="P:ERAD pathway"/>
    <property type="evidence" value="ECO:0000318"/>
    <property type="project" value="GO_Central"/>
</dbReference>
<evidence type="ECO:0000256" key="2">
    <source>
        <dbReference type="ARBA" id="ARBA00004308"/>
    </source>
</evidence>
<dbReference type="RefSeq" id="XP_010265973.1">
    <property type="nucleotide sequence ID" value="XM_010267671.1"/>
</dbReference>
<keyword evidence="7 10" id="KW-0833">Ubl conjugation pathway</keyword>
<evidence type="ECO:0000256" key="1">
    <source>
        <dbReference type="ARBA" id="ARBA00000900"/>
    </source>
</evidence>
<evidence type="ECO:0000256" key="5">
    <source>
        <dbReference type="ARBA" id="ARBA00022723"/>
    </source>
</evidence>
<keyword evidence="12" id="KW-1185">Reference proteome</keyword>
<dbReference type="PROSITE" id="PS00518">
    <property type="entry name" value="ZF_RING_1"/>
    <property type="match status" value="1"/>
</dbReference>
<protein>
    <recommendedName>
        <fullName evidence="10">E3 ubiquitin-protein ligase RMA</fullName>
        <ecNumber evidence="10">2.3.2.27</ecNumber>
    </recommendedName>
    <alternativeName>
        <fullName evidence="10">Protein RING membrane-anchor</fullName>
    </alternativeName>
    <alternativeName>
        <fullName evidence="10">RING-type E3 ubiquitin transferase RMA</fullName>
    </alternativeName>
</protein>
<comment type="pathway">
    <text evidence="3 10">Protein modification; protein ubiquitination.</text>
</comment>
<keyword evidence="10" id="KW-0256">Endoplasmic reticulum</keyword>
<dbReference type="KEGG" id="nnu:104603611"/>
<dbReference type="Pfam" id="PF00097">
    <property type="entry name" value="zf-C3HC4"/>
    <property type="match status" value="1"/>
</dbReference>
<dbReference type="OrthoDB" id="6270329at2759"/>
<accession>A0A1U8ASC4</accession>
<keyword evidence="9" id="KW-0472">Membrane</keyword>
<comment type="function">
    <text evidence="10">E3 ubiquitin-protein ligase.</text>
</comment>
<sequence>MADQEDVITGLHLSIGASDDELDDELMENEPENLHEGQRERTETTLFRPRRRWWLRQIQTEPRSQPTNNNTEETMEPTADAGDQRVAAAAGGGGGNIINDKTCNVTNGADDGGNGSGESGDDTSLFECSICMEMAKDPVVTCCGHLFCWPCLYLWLHVYSNENECPVCKGEVQDADVIPVYGHGNSSGSEDQTTGKASESGVRIPPRPHGHRFESARQRSDGEISTFEIQQVFRGIGHGSHHMEWHQHHFSAAGSISITTSPPVSSPLRVLTTVALRREGLLGGEYEYPRQNYVDQVSMELQQSAAAAATSVEAETRRRLLQIQQLLRAQAQRAASRTYFPSVINSSAESIVQGYLISRSMRENYSQPPDLARSQPQPSHDHDEPPLYFTQSSSAADDTQSGSETINVGTEIIDSIRSLSDSSGADRPLASDEDRGMNRVTRRRLN</sequence>
<dbReference type="GO" id="GO:0044390">
    <property type="term" value="F:ubiquitin-like protein conjugating enzyme binding"/>
    <property type="evidence" value="ECO:0000318"/>
    <property type="project" value="GO_Central"/>
</dbReference>
<gene>
    <name evidence="13" type="primary">LOC104603611</name>
</gene>
<feature type="region of interest" description="Disordered" evidence="11">
    <location>
        <begin position="59"/>
        <end position="79"/>
    </location>
</feature>
<feature type="compositionally biased region" description="Basic and acidic residues" evidence="11">
    <location>
        <begin position="211"/>
        <end position="220"/>
    </location>
</feature>
<dbReference type="SUPFAM" id="SSF57850">
    <property type="entry name" value="RING/U-box"/>
    <property type="match status" value="1"/>
</dbReference>
<evidence type="ECO:0000313" key="13">
    <source>
        <dbReference type="RefSeq" id="XP_010265973.1"/>
    </source>
</evidence>
<keyword evidence="6 10" id="KW-0863">Zinc-finger</keyword>
<dbReference type="GeneID" id="104603611"/>
<dbReference type="PANTHER" id="PTHR12313">
    <property type="entry name" value="E3 UBIQUITIN-PROTEIN LIGASE RNF5-RELATED"/>
    <property type="match status" value="1"/>
</dbReference>
<evidence type="ECO:0000256" key="10">
    <source>
        <dbReference type="RuleBase" id="RU369090"/>
    </source>
</evidence>
<dbReference type="GO" id="GO:0006511">
    <property type="term" value="P:ubiquitin-dependent protein catabolic process"/>
    <property type="evidence" value="ECO:0000318"/>
    <property type="project" value="GO_Central"/>
</dbReference>
<dbReference type="eggNOG" id="KOG0823">
    <property type="taxonomic scope" value="Eukaryota"/>
</dbReference>
<keyword evidence="5 10" id="KW-0479">Metal-binding</keyword>
<proteinExistence type="predicted"/>
<evidence type="ECO:0000256" key="6">
    <source>
        <dbReference type="ARBA" id="ARBA00022771"/>
    </source>
</evidence>
<dbReference type="GO" id="GO:0016567">
    <property type="term" value="P:protein ubiquitination"/>
    <property type="evidence" value="ECO:0007669"/>
    <property type="project" value="UniProtKB-UniPathway"/>
</dbReference>
<feature type="compositionally biased region" description="Polar residues" evidence="11">
    <location>
        <begin position="389"/>
        <end position="408"/>
    </location>
</feature>
<evidence type="ECO:0000256" key="8">
    <source>
        <dbReference type="ARBA" id="ARBA00022833"/>
    </source>
</evidence>
<evidence type="ECO:0000256" key="4">
    <source>
        <dbReference type="ARBA" id="ARBA00022679"/>
    </source>
</evidence>
<evidence type="ECO:0000256" key="7">
    <source>
        <dbReference type="ARBA" id="ARBA00022786"/>
    </source>
</evidence>
<evidence type="ECO:0000256" key="3">
    <source>
        <dbReference type="ARBA" id="ARBA00004906"/>
    </source>
</evidence>
<organism evidence="12 13">
    <name type="scientific">Nelumbo nucifera</name>
    <name type="common">Sacred lotus</name>
    <dbReference type="NCBI Taxonomy" id="4432"/>
    <lineage>
        <taxon>Eukaryota</taxon>
        <taxon>Viridiplantae</taxon>
        <taxon>Streptophyta</taxon>
        <taxon>Embryophyta</taxon>
        <taxon>Tracheophyta</taxon>
        <taxon>Spermatophyta</taxon>
        <taxon>Magnoliopsida</taxon>
        <taxon>Proteales</taxon>
        <taxon>Nelumbonaceae</taxon>
        <taxon>Nelumbo</taxon>
    </lineage>
</organism>
<feature type="region of interest" description="Disordered" evidence="11">
    <location>
        <begin position="183"/>
        <end position="220"/>
    </location>
</feature>
<comment type="domain">
    <text evidence="10">The RING-type zinc finger domain is responsible for E3 ligase activity.</text>
</comment>
<dbReference type="EC" id="2.3.2.27" evidence="10"/>
<dbReference type="InterPro" id="IPR017907">
    <property type="entry name" value="Znf_RING_CS"/>
</dbReference>
<dbReference type="SMART" id="SM00184">
    <property type="entry name" value="RING"/>
    <property type="match status" value="1"/>
</dbReference>
<dbReference type="CDD" id="cd16745">
    <property type="entry name" value="RING-HC_AtRMA-like"/>
    <property type="match status" value="1"/>
</dbReference>
<feature type="compositionally biased region" description="Polar residues" evidence="11">
    <location>
        <begin position="184"/>
        <end position="197"/>
    </location>
</feature>
<evidence type="ECO:0000256" key="9">
    <source>
        <dbReference type="ARBA" id="ARBA00023136"/>
    </source>
</evidence>
<dbReference type="Proteomes" id="UP000189703">
    <property type="component" value="Unplaced"/>
</dbReference>
<dbReference type="InterPro" id="IPR045103">
    <property type="entry name" value="RNF5/RNF185-like"/>
</dbReference>
<dbReference type="Gene3D" id="3.30.40.10">
    <property type="entry name" value="Zinc/RING finger domain, C3HC4 (zinc finger)"/>
    <property type="match status" value="1"/>
</dbReference>
<name>A0A1U8ASC4_NELNU</name>
<comment type="catalytic activity">
    <reaction evidence="1 10">
        <text>S-ubiquitinyl-[E2 ubiquitin-conjugating enzyme]-L-cysteine + [acceptor protein]-L-lysine = [E2 ubiquitin-conjugating enzyme]-L-cysteine + N(6)-ubiquitinyl-[acceptor protein]-L-lysine.</text>
        <dbReference type="EC" id="2.3.2.27"/>
    </reaction>
</comment>
<feature type="region of interest" description="Disordered" evidence="11">
    <location>
        <begin position="364"/>
        <end position="446"/>
    </location>
</feature>
<evidence type="ECO:0000313" key="12">
    <source>
        <dbReference type="Proteomes" id="UP000189703"/>
    </source>
</evidence>